<evidence type="ECO:0000313" key="10">
    <source>
        <dbReference type="Proteomes" id="UP001378592"/>
    </source>
</evidence>
<feature type="domain" description="C2H2-type" evidence="8">
    <location>
        <begin position="378"/>
        <end position="406"/>
    </location>
</feature>
<reference evidence="9 10" key="1">
    <citation type="submission" date="2024-03" db="EMBL/GenBank/DDBJ databases">
        <title>The genome assembly and annotation of the cricket Gryllus longicercus Weissman &amp; Gray.</title>
        <authorList>
            <person name="Szrajer S."/>
            <person name="Gray D."/>
            <person name="Ylla G."/>
        </authorList>
    </citation>
    <scope>NUCLEOTIDE SEQUENCE [LARGE SCALE GENOMIC DNA]</scope>
    <source>
        <strain evidence="9">DAG 2021-001</strain>
        <tissue evidence="9">Whole body minus gut</tissue>
    </source>
</reference>
<keyword evidence="10" id="KW-1185">Reference proteome</keyword>
<dbReference type="Gene3D" id="3.30.160.60">
    <property type="entry name" value="Classic Zinc Finger"/>
    <property type="match status" value="6"/>
</dbReference>
<evidence type="ECO:0000256" key="4">
    <source>
        <dbReference type="ARBA" id="ARBA00022833"/>
    </source>
</evidence>
<feature type="region of interest" description="Disordered" evidence="7">
    <location>
        <begin position="147"/>
        <end position="175"/>
    </location>
</feature>
<keyword evidence="1" id="KW-0479">Metal-binding</keyword>
<dbReference type="FunFam" id="3.30.160.60:FF:000446">
    <property type="entry name" value="Zinc finger protein"/>
    <property type="match status" value="1"/>
</dbReference>
<dbReference type="GO" id="GO:0005634">
    <property type="term" value="C:nucleus"/>
    <property type="evidence" value="ECO:0007669"/>
    <property type="project" value="TreeGrafter"/>
</dbReference>
<dbReference type="Proteomes" id="UP001378592">
    <property type="component" value="Unassembled WGS sequence"/>
</dbReference>
<feature type="domain" description="C2H2-type" evidence="8">
    <location>
        <begin position="350"/>
        <end position="377"/>
    </location>
</feature>
<evidence type="ECO:0000256" key="3">
    <source>
        <dbReference type="ARBA" id="ARBA00022771"/>
    </source>
</evidence>
<dbReference type="AlphaFoldDB" id="A0AAN9V752"/>
<keyword evidence="2" id="KW-0677">Repeat</keyword>
<evidence type="ECO:0000259" key="8">
    <source>
        <dbReference type="PROSITE" id="PS50157"/>
    </source>
</evidence>
<feature type="domain" description="C2H2-type" evidence="8">
    <location>
        <begin position="206"/>
        <end position="233"/>
    </location>
</feature>
<dbReference type="EMBL" id="JAZDUA010000579">
    <property type="protein sequence ID" value="KAK7790895.1"/>
    <property type="molecule type" value="Genomic_DNA"/>
</dbReference>
<evidence type="ECO:0000256" key="7">
    <source>
        <dbReference type="SAM" id="MobiDB-lite"/>
    </source>
</evidence>
<keyword evidence="4" id="KW-0862">Zinc</keyword>
<dbReference type="Pfam" id="PF05605">
    <property type="entry name" value="zf-Di19"/>
    <property type="match status" value="1"/>
</dbReference>
<sequence>MQRRRPTKKRKKEDKNEQRDDLQVCSSESHNSDYIVENILTSRGRKAQRICYVQMKQQGTLELLKRDTLGAQEVISVPTGKSLCEVENSQRVSSQDLATDEIGDMHNIKDISKLVVKNKSLISELGNDVQDTEREMKLEPSCEEPQLVIVDPDGPESTEESNDAGVLEPNASNTDRKQNVKFRKANEEIKSFTNNSKEKSKEEEILRCNECSFQTCNQILFRSHMRKHVGLRPHRCQDCGKTFPQASALRVHMKRHRGQRDFPCDYGCNYRAYTKVDKLRHMTLHTGERCHQCQYCGKAFTKDSTLHEHVKGVHERPNKHICATCGFSTYRANNLRVHISMRHRGEYNNHVCPVCGAKVKQRAAFLDHMRSHTGERPYKCQLCESSFTCVARLTVHRKAVHGPREFTCKHCQKSFQTKHHMERHELIHTNQRPYACPFCCYSCNTQGNVTKHVKGVHNKPDFSYRKYKADQQVDSDCKAVKSEWIEKGEKLTTEYLKDLSKKLGREVTLLELKEREAEKNRRLTEDVDQVKKRHCRKQEHDYHSKVGPEDDEQLEEEADEPTAVLLSVAQEPTSTSCGNVGNPIPGLSQTHVLQGVTINRNTNTQRTLFIQTPRDTDIQSVLSDKVQKDSCIETPSISGQNSIQFCVNEQMPLDDQVPFHVIYHSTPQQSSNNSQENVSYDLNNSKYINNFNFVEVKGDATSNPTVVVIINTDNH</sequence>
<accession>A0AAN9V752</accession>
<feature type="domain" description="C2H2-type" evidence="8">
    <location>
        <begin position="262"/>
        <end position="290"/>
    </location>
</feature>
<dbReference type="GO" id="GO:0000978">
    <property type="term" value="F:RNA polymerase II cis-regulatory region sequence-specific DNA binding"/>
    <property type="evidence" value="ECO:0007669"/>
    <property type="project" value="TreeGrafter"/>
</dbReference>
<evidence type="ECO:0000256" key="1">
    <source>
        <dbReference type="ARBA" id="ARBA00022723"/>
    </source>
</evidence>
<dbReference type="SMART" id="SM00355">
    <property type="entry name" value="ZnF_C2H2"/>
    <property type="match status" value="9"/>
</dbReference>
<dbReference type="PROSITE" id="PS00028">
    <property type="entry name" value="ZINC_FINGER_C2H2_1"/>
    <property type="match status" value="5"/>
</dbReference>
<feature type="compositionally biased region" description="Basic residues" evidence="7">
    <location>
        <begin position="1"/>
        <end position="12"/>
    </location>
</feature>
<organism evidence="9 10">
    <name type="scientific">Gryllus longicercus</name>
    <dbReference type="NCBI Taxonomy" id="2509291"/>
    <lineage>
        <taxon>Eukaryota</taxon>
        <taxon>Metazoa</taxon>
        <taxon>Ecdysozoa</taxon>
        <taxon>Arthropoda</taxon>
        <taxon>Hexapoda</taxon>
        <taxon>Insecta</taxon>
        <taxon>Pterygota</taxon>
        <taxon>Neoptera</taxon>
        <taxon>Polyneoptera</taxon>
        <taxon>Orthoptera</taxon>
        <taxon>Ensifera</taxon>
        <taxon>Gryllidea</taxon>
        <taxon>Grylloidea</taxon>
        <taxon>Gryllidae</taxon>
        <taxon>Gryllinae</taxon>
        <taxon>Gryllus</taxon>
    </lineage>
</organism>
<dbReference type="FunFam" id="3.30.160.60:FF:000624">
    <property type="entry name" value="zinc finger protein 697"/>
    <property type="match status" value="1"/>
</dbReference>
<keyword evidence="5" id="KW-0539">Nucleus</keyword>
<gene>
    <name evidence="9" type="ORF">R5R35_007940</name>
</gene>
<feature type="domain" description="C2H2-type" evidence="8">
    <location>
        <begin position="291"/>
        <end position="319"/>
    </location>
</feature>
<comment type="caution">
    <text evidence="9">The sequence shown here is derived from an EMBL/GenBank/DDBJ whole genome shotgun (WGS) entry which is preliminary data.</text>
</comment>
<feature type="domain" description="C2H2-type" evidence="8">
    <location>
        <begin position="320"/>
        <end position="348"/>
    </location>
</feature>
<evidence type="ECO:0000256" key="6">
    <source>
        <dbReference type="PROSITE-ProRule" id="PRU00042"/>
    </source>
</evidence>
<dbReference type="InterPro" id="IPR013087">
    <property type="entry name" value="Znf_C2H2_type"/>
</dbReference>
<evidence type="ECO:0000256" key="2">
    <source>
        <dbReference type="ARBA" id="ARBA00022737"/>
    </source>
</evidence>
<dbReference type="PANTHER" id="PTHR24393:SF34">
    <property type="entry name" value="PR_SET DOMAIN 13"/>
    <property type="match status" value="1"/>
</dbReference>
<dbReference type="GO" id="GO:0008270">
    <property type="term" value="F:zinc ion binding"/>
    <property type="evidence" value="ECO:0007669"/>
    <property type="project" value="UniProtKB-KW"/>
</dbReference>
<name>A0AAN9V752_9ORTH</name>
<evidence type="ECO:0000313" key="9">
    <source>
        <dbReference type="EMBL" id="KAK7790895.1"/>
    </source>
</evidence>
<feature type="region of interest" description="Disordered" evidence="7">
    <location>
        <begin position="1"/>
        <end position="27"/>
    </location>
</feature>
<dbReference type="SUPFAM" id="SSF57667">
    <property type="entry name" value="beta-beta-alpha zinc fingers"/>
    <property type="match status" value="4"/>
</dbReference>
<keyword evidence="3 6" id="KW-0863">Zinc-finger</keyword>
<feature type="compositionally biased region" description="Acidic residues" evidence="7">
    <location>
        <begin position="153"/>
        <end position="162"/>
    </location>
</feature>
<dbReference type="Pfam" id="PF00096">
    <property type="entry name" value="zf-C2H2"/>
    <property type="match status" value="2"/>
</dbReference>
<feature type="domain" description="C2H2-type" evidence="8">
    <location>
        <begin position="406"/>
        <end position="433"/>
    </location>
</feature>
<dbReference type="InterPro" id="IPR036236">
    <property type="entry name" value="Znf_C2H2_sf"/>
</dbReference>
<protein>
    <recommendedName>
        <fullName evidence="8">C2H2-type domain-containing protein</fullName>
    </recommendedName>
</protein>
<evidence type="ECO:0000256" key="5">
    <source>
        <dbReference type="ARBA" id="ARBA00023242"/>
    </source>
</evidence>
<dbReference type="InterPro" id="IPR008598">
    <property type="entry name" value="Di19_Zn-bd"/>
</dbReference>
<dbReference type="PROSITE" id="PS50157">
    <property type="entry name" value="ZINC_FINGER_C2H2_2"/>
    <property type="match status" value="8"/>
</dbReference>
<feature type="domain" description="C2H2-type" evidence="8">
    <location>
        <begin position="234"/>
        <end position="261"/>
    </location>
</feature>
<feature type="compositionally biased region" description="Basic and acidic residues" evidence="7">
    <location>
        <begin position="538"/>
        <end position="548"/>
    </location>
</feature>
<proteinExistence type="predicted"/>
<feature type="region of interest" description="Disordered" evidence="7">
    <location>
        <begin position="534"/>
        <end position="557"/>
    </location>
</feature>
<feature type="compositionally biased region" description="Basic and acidic residues" evidence="7">
    <location>
        <begin position="13"/>
        <end position="22"/>
    </location>
</feature>
<dbReference type="PANTHER" id="PTHR24393">
    <property type="entry name" value="ZINC FINGER PROTEIN"/>
    <property type="match status" value="1"/>
</dbReference>
<dbReference type="GO" id="GO:0001228">
    <property type="term" value="F:DNA-binding transcription activator activity, RNA polymerase II-specific"/>
    <property type="evidence" value="ECO:0007669"/>
    <property type="project" value="TreeGrafter"/>
</dbReference>